<dbReference type="PANTHER" id="PTHR10414:SF37">
    <property type="entry name" value="BB IN A BOXCAR, ISOFORM C"/>
    <property type="match status" value="1"/>
</dbReference>
<dbReference type="GO" id="GO:0016780">
    <property type="term" value="F:phosphotransferase activity, for other substituted phosphate groups"/>
    <property type="evidence" value="ECO:0007669"/>
    <property type="project" value="InterPro"/>
</dbReference>
<keyword evidence="2 4" id="KW-0808">Transferase</keyword>
<evidence type="ECO:0000256" key="5">
    <source>
        <dbReference type="SAM" id="MobiDB-lite"/>
    </source>
</evidence>
<dbReference type="PROSITE" id="PS00379">
    <property type="entry name" value="CDP_ALCOHOL_P_TRANSF"/>
    <property type="match status" value="1"/>
</dbReference>
<sequence>MTEPMPSAVRPAAAKPVDAKPVDAKPAEAKPSATNHDITDQLVYPLLARLVAHIPPEVHPNVLTGAAITSGLVASAALAFSAGPASYLACAALLVAWILLDSCDGIHARRTGQCSAFGSFLDHFGDAFAFFVLQAAILYRFDIREPVVFGAMLLRQALGCWTYVIRGYAGHLYITRLGWSTEIYAYTALMIALFVAPTFHIGFGPLPNLNILEAALLIYYVAVPLTLLEIGWMVFRAKAGGAEAGRVSAPAVD</sequence>
<feature type="transmembrane region" description="Helical" evidence="6">
    <location>
        <begin position="147"/>
        <end position="164"/>
    </location>
</feature>
<dbReference type="PANTHER" id="PTHR10414">
    <property type="entry name" value="ETHANOLAMINEPHOSPHOTRANSFERASE"/>
    <property type="match status" value="1"/>
</dbReference>
<dbReference type="RefSeq" id="WP_153488426.1">
    <property type="nucleotide sequence ID" value="NZ_VWNA01000002.1"/>
</dbReference>
<dbReference type="Pfam" id="PF01066">
    <property type="entry name" value="CDP-OH_P_transf"/>
    <property type="match status" value="1"/>
</dbReference>
<dbReference type="InterPro" id="IPR048254">
    <property type="entry name" value="CDP_ALCOHOL_P_TRANSF_CS"/>
</dbReference>
<keyword evidence="6" id="KW-0812">Transmembrane</keyword>
<proteinExistence type="inferred from homology"/>
<evidence type="ECO:0000256" key="6">
    <source>
        <dbReference type="SAM" id="Phobius"/>
    </source>
</evidence>
<keyword evidence="3 6" id="KW-0472">Membrane</keyword>
<dbReference type="GO" id="GO:0008654">
    <property type="term" value="P:phospholipid biosynthetic process"/>
    <property type="evidence" value="ECO:0007669"/>
    <property type="project" value="InterPro"/>
</dbReference>
<comment type="subcellular location">
    <subcellularLocation>
        <location evidence="1">Membrane</location>
    </subcellularLocation>
</comment>
<keyword evidence="8" id="KW-1185">Reference proteome</keyword>
<dbReference type="GO" id="GO:0016020">
    <property type="term" value="C:membrane"/>
    <property type="evidence" value="ECO:0007669"/>
    <property type="project" value="UniProtKB-SubCell"/>
</dbReference>
<feature type="transmembrane region" description="Helical" evidence="6">
    <location>
        <begin position="72"/>
        <end position="100"/>
    </location>
</feature>
<evidence type="ECO:0000256" key="2">
    <source>
        <dbReference type="ARBA" id="ARBA00022679"/>
    </source>
</evidence>
<feature type="transmembrane region" description="Helical" evidence="6">
    <location>
        <begin position="184"/>
        <end position="203"/>
    </location>
</feature>
<feature type="transmembrane region" description="Helical" evidence="6">
    <location>
        <begin position="120"/>
        <end position="141"/>
    </location>
</feature>
<reference evidence="7 8" key="1">
    <citation type="submission" date="2019-09" db="EMBL/GenBank/DDBJ databases">
        <title>Segnochrobactrum spirostomi gen. nov., sp. nov., isolated from the ciliate Spirostomum cf. yagiui and description of a novel family, Segnochrobactraceae fam. nov. within the order Rhizobiales of the class Alphaproteobacteria.</title>
        <authorList>
            <person name="Akter S."/>
            <person name="Shazib S.U.A."/>
            <person name="Shin M.K."/>
        </authorList>
    </citation>
    <scope>NUCLEOTIDE SEQUENCE [LARGE SCALE GENOMIC DNA]</scope>
    <source>
        <strain evidence="7 8">Sp-1</strain>
    </source>
</reference>
<evidence type="ECO:0000256" key="3">
    <source>
        <dbReference type="ARBA" id="ARBA00023136"/>
    </source>
</evidence>
<feature type="compositionally biased region" description="Basic and acidic residues" evidence="5">
    <location>
        <begin position="17"/>
        <end position="28"/>
    </location>
</feature>
<gene>
    <name evidence="7" type="ORF">F0357_19935</name>
</gene>
<protein>
    <submittedName>
        <fullName evidence="7">CDP-alcohol phosphatidyltransferase family protein</fullName>
    </submittedName>
</protein>
<evidence type="ECO:0000313" key="8">
    <source>
        <dbReference type="Proteomes" id="UP000332515"/>
    </source>
</evidence>
<dbReference type="AlphaFoldDB" id="A0A6A7Y6F0"/>
<keyword evidence="6" id="KW-1133">Transmembrane helix</keyword>
<dbReference type="InterPro" id="IPR043130">
    <property type="entry name" value="CDP-OH_PTrfase_TM_dom"/>
</dbReference>
<dbReference type="Proteomes" id="UP000332515">
    <property type="component" value="Unassembled WGS sequence"/>
</dbReference>
<dbReference type="InterPro" id="IPR000462">
    <property type="entry name" value="CDP-OH_P_trans"/>
</dbReference>
<comment type="caution">
    <text evidence="7">The sequence shown here is derived from an EMBL/GenBank/DDBJ whole genome shotgun (WGS) entry which is preliminary data.</text>
</comment>
<evidence type="ECO:0000313" key="7">
    <source>
        <dbReference type="EMBL" id="MQT14880.1"/>
    </source>
</evidence>
<name>A0A6A7Y6F0_9HYPH</name>
<comment type="similarity">
    <text evidence="4">Belongs to the CDP-alcohol phosphatidyltransferase class-I family.</text>
</comment>
<evidence type="ECO:0000256" key="4">
    <source>
        <dbReference type="RuleBase" id="RU003750"/>
    </source>
</evidence>
<evidence type="ECO:0000256" key="1">
    <source>
        <dbReference type="ARBA" id="ARBA00004370"/>
    </source>
</evidence>
<organism evidence="7 8">
    <name type="scientific">Segnochrobactrum spirostomi</name>
    <dbReference type="NCBI Taxonomy" id="2608987"/>
    <lineage>
        <taxon>Bacteria</taxon>
        <taxon>Pseudomonadati</taxon>
        <taxon>Pseudomonadota</taxon>
        <taxon>Alphaproteobacteria</taxon>
        <taxon>Hyphomicrobiales</taxon>
        <taxon>Segnochrobactraceae</taxon>
        <taxon>Segnochrobactrum</taxon>
    </lineage>
</organism>
<feature type="transmembrane region" description="Helical" evidence="6">
    <location>
        <begin position="209"/>
        <end position="228"/>
    </location>
</feature>
<accession>A0A6A7Y6F0</accession>
<dbReference type="InterPro" id="IPR014472">
    <property type="entry name" value="CHOPT"/>
</dbReference>
<feature type="region of interest" description="Disordered" evidence="5">
    <location>
        <begin position="1"/>
        <end position="33"/>
    </location>
</feature>
<dbReference type="EMBL" id="VWNA01000002">
    <property type="protein sequence ID" value="MQT14880.1"/>
    <property type="molecule type" value="Genomic_DNA"/>
</dbReference>
<dbReference type="Gene3D" id="1.20.120.1760">
    <property type="match status" value="1"/>
</dbReference>